<comment type="caution">
    <text evidence="1">The sequence shown here is derived from an EMBL/GenBank/DDBJ whole genome shotgun (WGS) entry which is preliminary data.</text>
</comment>
<evidence type="ECO:0000313" key="2">
    <source>
        <dbReference type="Proteomes" id="UP001283361"/>
    </source>
</evidence>
<reference evidence="1" key="1">
    <citation type="journal article" date="2023" name="G3 (Bethesda)">
        <title>A reference genome for the long-term kleptoplast-retaining sea slug Elysia crispata morphotype clarki.</title>
        <authorList>
            <person name="Eastman K.E."/>
            <person name="Pendleton A.L."/>
            <person name="Shaikh M.A."/>
            <person name="Suttiyut T."/>
            <person name="Ogas R."/>
            <person name="Tomko P."/>
            <person name="Gavelis G."/>
            <person name="Widhalm J.R."/>
            <person name="Wisecaver J.H."/>
        </authorList>
    </citation>
    <scope>NUCLEOTIDE SEQUENCE</scope>
    <source>
        <strain evidence="1">ECLA1</strain>
    </source>
</reference>
<proteinExistence type="predicted"/>
<dbReference type="AlphaFoldDB" id="A0AAE1DWE9"/>
<gene>
    <name evidence="1" type="ORF">RRG08_048595</name>
</gene>
<name>A0AAE1DWE9_9GAST</name>
<keyword evidence="2" id="KW-1185">Reference proteome</keyword>
<dbReference type="Proteomes" id="UP001283361">
    <property type="component" value="Unassembled WGS sequence"/>
</dbReference>
<evidence type="ECO:0000313" key="1">
    <source>
        <dbReference type="EMBL" id="KAK3785459.1"/>
    </source>
</evidence>
<organism evidence="1 2">
    <name type="scientific">Elysia crispata</name>
    <name type="common">lettuce slug</name>
    <dbReference type="NCBI Taxonomy" id="231223"/>
    <lineage>
        <taxon>Eukaryota</taxon>
        <taxon>Metazoa</taxon>
        <taxon>Spiralia</taxon>
        <taxon>Lophotrochozoa</taxon>
        <taxon>Mollusca</taxon>
        <taxon>Gastropoda</taxon>
        <taxon>Heterobranchia</taxon>
        <taxon>Euthyneura</taxon>
        <taxon>Panpulmonata</taxon>
        <taxon>Sacoglossa</taxon>
        <taxon>Placobranchoidea</taxon>
        <taxon>Plakobranchidae</taxon>
        <taxon>Elysia</taxon>
    </lineage>
</organism>
<sequence length="112" mass="12194">MTHFSALGSQSEPSSVSLGNSASFAITRTQAAQYFIAVYRRLLYLGVSSSKHLALRHSSRYCRKHNIGWMTGGCKPNPLTRPLSKQRTVALGLSCFLPPDTAPPFSPGHCIT</sequence>
<protein>
    <submittedName>
        <fullName evidence="1">Uncharacterized protein</fullName>
    </submittedName>
</protein>
<accession>A0AAE1DWE9</accession>
<dbReference type="EMBL" id="JAWDGP010002127">
    <property type="protein sequence ID" value="KAK3785459.1"/>
    <property type="molecule type" value="Genomic_DNA"/>
</dbReference>